<dbReference type="InterPro" id="IPR002921">
    <property type="entry name" value="Fungal_lipase-type"/>
</dbReference>
<dbReference type="InterPro" id="IPR035892">
    <property type="entry name" value="C2_domain_sf"/>
</dbReference>
<dbReference type="Gene3D" id="3.40.50.1820">
    <property type="entry name" value="alpha/beta hydrolase"/>
    <property type="match status" value="1"/>
</dbReference>
<dbReference type="Gramene" id="EFJ35239">
    <property type="protein sequence ID" value="EFJ35239"/>
    <property type="gene ID" value="SELMODRAFT_405179"/>
</dbReference>
<evidence type="ECO:0000313" key="2">
    <source>
        <dbReference type="EMBL" id="EFJ35239.1"/>
    </source>
</evidence>
<dbReference type="GO" id="GO:0016042">
    <property type="term" value="P:lipid catabolic process"/>
    <property type="evidence" value="ECO:0000318"/>
    <property type="project" value="GO_Central"/>
</dbReference>
<dbReference type="EMBL" id="GL377568">
    <property type="protein sequence ID" value="EFJ35239.1"/>
    <property type="molecule type" value="Genomic_DNA"/>
</dbReference>
<dbReference type="PANTHER" id="PTHR47759">
    <property type="entry name" value="OS04G0509100 PROTEIN"/>
    <property type="match status" value="1"/>
</dbReference>
<dbReference type="SUPFAM" id="SSF53474">
    <property type="entry name" value="alpha/beta-Hydrolases"/>
    <property type="match status" value="1"/>
</dbReference>
<dbReference type="AlphaFoldDB" id="D8QWH5"/>
<gene>
    <name evidence="2" type="ORF">SELMODRAFT_405179</name>
</gene>
<dbReference type="Pfam" id="PF01764">
    <property type="entry name" value="Lipase_3"/>
    <property type="match status" value="1"/>
</dbReference>
<protein>
    <recommendedName>
        <fullName evidence="1">C2 domain-containing protein</fullName>
    </recommendedName>
</protein>
<dbReference type="HOGENOM" id="CLU_016559_0_0_1"/>
<dbReference type="InterPro" id="IPR029058">
    <property type="entry name" value="AB_hydrolase_fold"/>
</dbReference>
<dbReference type="PANTHER" id="PTHR47759:SF2">
    <property type="entry name" value="TRIGLYCERIDE LIPASE"/>
    <property type="match status" value="1"/>
</dbReference>
<dbReference type="Pfam" id="PF00168">
    <property type="entry name" value="C2"/>
    <property type="match status" value="1"/>
</dbReference>
<dbReference type="Gene3D" id="2.60.40.150">
    <property type="entry name" value="C2 domain"/>
    <property type="match status" value="1"/>
</dbReference>
<evidence type="ECO:0000313" key="3">
    <source>
        <dbReference type="Proteomes" id="UP000001514"/>
    </source>
</evidence>
<dbReference type="InParanoid" id="D8QWH5"/>
<dbReference type="CDD" id="cd00030">
    <property type="entry name" value="C2"/>
    <property type="match status" value="1"/>
</dbReference>
<dbReference type="SUPFAM" id="SSF49562">
    <property type="entry name" value="C2 domain (Calcium/lipid-binding domain, CaLB)"/>
    <property type="match status" value="1"/>
</dbReference>
<accession>D8QWH5</accession>
<dbReference type="GO" id="GO:0016298">
    <property type="term" value="F:lipase activity"/>
    <property type="evidence" value="ECO:0000318"/>
    <property type="project" value="GO_Central"/>
</dbReference>
<reference evidence="2 3" key="1">
    <citation type="journal article" date="2011" name="Science">
        <title>The Selaginella genome identifies genetic changes associated with the evolution of vascular plants.</title>
        <authorList>
            <person name="Banks J.A."/>
            <person name="Nishiyama T."/>
            <person name="Hasebe M."/>
            <person name="Bowman J.L."/>
            <person name="Gribskov M."/>
            <person name="dePamphilis C."/>
            <person name="Albert V.A."/>
            <person name="Aono N."/>
            <person name="Aoyama T."/>
            <person name="Ambrose B.A."/>
            <person name="Ashton N.W."/>
            <person name="Axtell M.J."/>
            <person name="Barker E."/>
            <person name="Barker M.S."/>
            <person name="Bennetzen J.L."/>
            <person name="Bonawitz N.D."/>
            <person name="Chapple C."/>
            <person name="Cheng C."/>
            <person name="Correa L.G."/>
            <person name="Dacre M."/>
            <person name="DeBarry J."/>
            <person name="Dreyer I."/>
            <person name="Elias M."/>
            <person name="Engstrom E.M."/>
            <person name="Estelle M."/>
            <person name="Feng L."/>
            <person name="Finet C."/>
            <person name="Floyd S.K."/>
            <person name="Frommer W.B."/>
            <person name="Fujita T."/>
            <person name="Gramzow L."/>
            <person name="Gutensohn M."/>
            <person name="Harholt J."/>
            <person name="Hattori M."/>
            <person name="Heyl A."/>
            <person name="Hirai T."/>
            <person name="Hiwatashi Y."/>
            <person name="Ishikawa M."/>
            <person name="Iwata M."/>
            <person name="Karol K.G."/>
            <person name="Koehler B."/>
            <person name="Kolukisaoglu U."/>
            <person name="Kubo M."/>
            <person name="Kurata T."/>
            <person name="Lalonde S."/>
            <person name="Li K."/>
            <person name="Li Y."/>
            <person name="Litt A."/>
            <person name="Lyons E."/>
            <person name="Manning G."/>
            <person name="Maruyama T."/>
            <person name="Michael T.P."/>
            <person name="Mikami K."/>
            <person name="Miyazaki S."/>
            <person name="Morinaga S."/>
            <person name="Murata T."/>
            <person name="Mueller-Roeber B."/>
            <person name="Nelson D.R."/>
            <person name="Obara M."/>
            <person name="Oguri Y."/>
            <person name="Olmstead R.G."/>
            <person name="Onodera N."/>
            <person name="Petersen B.L."/>
            <person name="Pils B."/>
            <person name="Prigge M."/>
            <person name="Rensing S.A."/>
            <person name="Riano-Pachon D.M."/>
            <person name="Roberts A.W."/>
            <person name="Sato Y."/>
            <person name="Scheller H.V."/>
            <person name="Schulz B."/>
            <person name="Schulz C."/>
            <person name="Shakirov E.V."/>
            <person name="Shibagaki N."/>
            <person name="Shinohara N."/>
            <person name="Shippen D.E."/>
            <person name="Soerensen I."/>
            <person name="Sotooka R."/>
            <person name="Sugimoto N."/>
            <person name="Sugita M."/>
            <person name="Sumikawa N."/>
            <person name="Tanurdzic M."/>
            <person name="Theissen G."/>
            <person name="Ulvskov P."/>
            <person name="Wakazuki S."/>
            <person name="Weng J.K."/>
            <person name="Willats W.W."/>
            <person name="Wipf D."/>
            <person name="Wolf P.G."/>
            <person name="Yang L."/>
            <person name="Zimmer A.D."/>
            <person name="Zhu Q."/>
            <person name="Mitros T."/>
            <person name="Hellsten U."/>
            <person name="Loque D."/>
            <person name="Otillar R."/>
            <person name="Salamov A."/>
            <person name="Schmutz J."/>
            <person name="Shapiro H."/>
            <person name="Lindquist E."/>
            <person name="Lucas S."/>
            <person name="Rokhsar D."/>
            <person name="Grigoriev I.V."/>
        </authorList>
    </citation>
    <scope>NUCLEOTIDE SEQUENCE [LARGE SCALE GENOMIC DNA]</scope>
</reference>
<dbReference type="FunCoup" id="D8QWH5">
    <property type="interactions" value="851"/>
</dbReference>
<feature type="domain" description="C2" evidence="1">
    <location>
        <begin position="113"/>
        <end position="245"/>
    </location>
</feature>
<dbReference type="GO" id="GO:0009507">
    <property type="term" value="C:chloroplast"/>
    <property type="evidence" value="ECO:0000318"/>
    <property type="project" value="GO_Central"/>
</dbReference>
<dbReference type="InterPro" id="IPR000008">
    <property type="entry name" value="C2_dom"/>
</dbReference>
<proteinExistence type="predicted"/>
<keyword evidence="3" id="KW-1185">Reference proteome</keyword>
<organism evidence="3">
    <name type="scientific">Selaginella moellendorffii</name>
    <name type="common">Spikemoss</name>
    <dbReference type="NCBI Taxonomy" id="88036"/>
    <lineage>
        <taxon>Eukaryota</taxon>
        <taxon>Viridiplantae</taxon>
        <taxon>Streptophyta</taxon>
        <taxon>Embryophyta</taxon>
        <taxon>Tracheophyta</taxon>
        <taxon>Lycopodiopsida</taxon>
        <taxon>Selaginellales</taxon>
        <taxon>Selaginellaceae</taxon>
        <taxon>Selaginella</taxon>
    </lineage>
</organism>
<dbReference type="PROSITE" id="PS50004">
    <property type="entry name" value="C2"/>
    <property type="match status" value="1"/>
</dbReference>
<dbReference type="STRING" id="88036.D8QWH5"/>
<sequence length="736" mass="81057">MAMALEAQCTALINLRQRSSIWSAKASQYRPRSALRCCGPVVFVQGIQLEHIKSWIQDRFEHRKRLIGIDDAEESGGTIVLDLDLAVMLAGFAFESYNSPPPNVGIRETDGQSCETTYMSDGLIRELYQGQLTVKLEKGVNLPGLDLWGTSDPYVWLRIGNCAKQSKTAWATKDPVWNETLVLNVADPLTQSLKVEFSKTMSANVAAYSQVAVWDANILSVHKRLGNYEVELSTLCDGTAHDIEMQLEGMGGGGSLYLKVQYKSFADIDGENSVWEVPFLSDLIKGGIGNVLTSVLGPDGIKVQDFVGSTIGSLHLLPSTSAANETDQEASSNGADLINSVANAMKNCLGGFDLHPSSLWNFHGEDHDTLKESGLELQARAEAHYLEKRLVHPSSEESESIAEAVLPEVKETLLNISGRVEETLGSLLMLAMGRSAGSDKANDAAEVIQNSPLLDVSQREQMREMFKRAETAMEAWAILSTSLGRTSFVAVWRDLRGKRLVVAFRGTEQDKWRDLATDLMLAPTGFNPERVADGGSDDEIMVHSGFLTAYDSVRHRLLSIIKASITSRNDEAGDAELSKWHIYITGHSLGGALATLLAMDLSKTMFKHKGVNLSMYNFGSPRVGNRAFADQYNKVIKDSWRIVNHRDIIPTVPRLMGYCHVAQAIYLSSLEKTSELEEDVIGEATPGGIVGEFLKGEKQLINKLIQTEIAMLRTLRDGTALMQHMEDFYYISLLEV</sequence>
<name>D8QWH5_SELML</name>
<dbReference type="OMA" id="LSENHEP"/>
<dbReference type="eggNOG" id="KOG4569">
    <property type="taxonomic scope" value="Eukaryota"/>
</dbReference>
<evidence type="ECO:0000259" key="1">
    <source>
        <dbReference type="PROSITE" id="PS50004"/>
    </source>
</evidence>
<dbReference type="Proteomes" id="UP000001514">
    <property type="component" value="Unassembled WGS sequence"/>
</dbReference>
<dbReference type="SMART" id="SM00239">
    <property type="entry name" value="C2"/>
    <property type="match status" value="1"/>
</dbReference>
<dbReference type="KEGG" id="smo:SELMODRAFT_405179"/>
<dbReference type="CDD" id="cd00519">
    <property type="entry name" value="Lipase_3"/>
    <property type="match status" value="1"/>
</dbReference>